<comment type="caution">
    <text evidence="2">The sequence shown here is derived from an EMBL/GenBank/DDBJ whole genome shotgun (WGS) entry which is preliminary data.</text>
</comment>
<evidence type="ECO:0000313" key="2">
    <source>
        <dbReference type="EMBL" id="MBH1940624.1"/>
    </source>
</evidence>
<name>A0A8J7HDD1_9FIRM</name>
<dbReference type="Proteomes" id="UP000623269">
    <property type="component" value="Unassembled WGS sequence"/>
</dbReference>
<dbReference type="SUPFAM" id="SSF75304">
    <property type="entry name" value="Amidase signature (AS) enzymes"/>
    <property type="match status" value="1"/>
</dbReference>
<evidence type="ECO:0000313" key="3">
    <source>
        <dbReference type="Proteomes" id="UP000623269"/>
    </source>
</evidence>
<keyword evidence="3" id="KW-1185">Reference proteome</keyword>
<dbReference type="InterPro" id="IPR036928">
    <property type="entry name" value="AS_sf"/>
</dbReference>
<dbReference type="PANTHER" id="PTHR42678">
    <property type="entry name" value="AMIDASE"/>
    <property type="match status" value="1"/>
</dbReference>
<proteinExistence type="predicted"/>
<dbReference type="PANTHER" id="PTHR42678:SF34">
    <property type="entry name" value="OS04G0183300 PROTEIN"/>
    <property type="match status" value="1"/>
</dbReference>
<protein>
    <recommendedName>
        <fullName evidence="1">Amidase domain-containing protein</fullName>
    </recommendedName>
</protein>
<dbReference type="Pfam" id="PF01425">
    <property type="entry name" value="Amidase"/>
    <property type="match status" value="1"/>
</dbReference>
<organism evidence="2 3">
    <name type="scientific">Mobilitalea sibirica</name>
    <dbReference type="NCBI Taxonomy" id="1462919"/>
    <lineage>
        <taxon>Bacteria</taxon>
        <taxon>Bacillati</taxon>
        <taxon>Bacillota</taxon>
        <taxon>Clostridia</taxon>
        <taxon>Lachnospirales</taxon>
        <taxon>Lachnospiraceae</taxon>
        <taxon>Mobilitalea</taxon>
    </lineage>
</organism>
<dbReference type="RefSeq" id="WP_197660841.1">
    <property type="nucleotide sequence ID" value="NZ_JAEAGR010000005.1"/>
</dbReference>
<gene>
    <name evidence="2" type="ORF">I5677_06960</name>
</gene>
<dbReference type="EMBL" id="JAEAGR010000005">
    <property type="protein sequence ID" value="MBH1940624.1"/>
    <property type="molecule type" value="Genomic_DNA"/>
</dbReference>
<feature type="domain" description="Amidase" evidence="1">
    <location>
        <begin position="25"/>
        <end position="389"/>
    </location>
</feature>
<dbReference type="Gene3D" id="3.90.1300.10">
    <property type="entry name" value="Amidase signature (AS) domain"/>
    <property type="match status" value="1"/>
</dbReference>
<dbReference type="AlphaFoldDB" id="A0A8J7HDD1"/>
<dbReference type="InterPro" id="IPR023631">
    <property type="entry name" value="Amidase_dom"/>
</dbReference>
<reference evidence="2" key="1">
    <citation type="submission" date="2020-12" db="EMBL/GenBank/DDBJ databases">
        <title>M. sibirica DSM 26468T genome.</title>
        <authorList>
            <person name="Thieme N."/>
            <person name="Rettenmaier R."/>
            <person name="Zverlov V."/>
            <person name="Liebl W."/>
        </authorList>
    </citation>
    <scope>NUCLEOTIDE SEQUENCE</scope>
    <source>
        <strain evidence="2">DSM 26468</strain>
    </source>
</reference>
<sequence>MININEITIRRMQEMFQNKSLTVKELVQSYIDRIHDLDEGQDGLNSVIEINPDALSIADELDKQGYQSNLVLYGVPVLIKDNIATDDRMHTSAGSLALKDSYAGYDADLVKMLRKNGAVILGKTNLTEFANYMTQDMPNGYSSRGGQVKNPYNKERDPLGSSAGSGVSVAANLCATSIGSDTCNSIVAPGLANGIVGFRPSTGVISQKGIIPISFTLDTAGPFSRTVEDAAIMQAGLTDTPVVIPERFDVKGMIIGYNDWDNGELTEETVVITERMIKELENQGAIIKRISIPETKYIMDTMKYEFKYAMNQYLSTLPKDYPIKTLKDIIDYNELHKEEALRYGQTFLIDAEENTTGNLTETAYKELLEDRKVSMLKIREQLKDMDLCIMLSYNNILQYTALPVITIPCGLYEDGMPFGLQITAITDEQLLKHSYVIEKAVGQRVEPKLFINK</sequence>
<evidence type="ECO:0000259" key="1">
    <source>
        <dbReference type="Pfam" id="PF01425"/>
    </source>
</evidence>
<accession>A0A8J7HDD1</accession>